<name>G2E5P3_9GAMM</name>
<keyword evidence="2" id="KW-1185">Reference proteome</keyword>
<dbReference type="STRING" id="765913.ThidrDRAFT_3606"/>
<organism evidence="1 2">
    <name type="scientific">Thiorhodococcus drewsii AZ1</name>
    <dbReference type="NCBI Taxonomy" id="765913"/>
    <lineage>
        <taxon>Bacteria</taxon>
        <taxon>Pseudomonadati</taxon>
        <taxon>Pseudomonadota</taxon>
        <taxon>Gammaproteobacteria</taxon>
        <taxon>Chromatiales</taxon>
        <taxon>Chromatiaceae</taxon>
        <taxon>Thiorhodococcus</taxon>
    </lineage>
</organism>
<reference evidence="1 2" key="1">
    <citation type="submission" date="2011-06" db="EMBL/GenBank/DDBJ databases">
        <title>The draft genome of Thiorhodococcus drewsii AZ1.</title>
        <authorList>
            <consortium name="US DOE Joint Genome Institute (JGI-PGF)"/>
            <person name="Lucas S."/>
            <person name="Han J."/>
            <person name="Lapidus A."/>
            <person name="Cheng J.-F."/>
            <person name="Goodwin L."/>
            <person name="Pitluck S."/>
            <person name="Peters L."/>
            <person name="Land M.L."/>
            <person name="Hauser L."/>
            <person name="Vogl K."/>
            <person name="Liu Z."/>
            <person name="Imhoff J."/>
            <person name="Thiel V."/>
            <person name="Frigaard N.-U."/>
            <person name="Bryant D.A."/>
            <person name="Woyke T.J."/>
        </authorList>
    </citation>
    <scope>NUCLEOTIDE SEQUENCE [LARGE SCALE GENOMIC DNA]</scope>
    <source>
        <strain evidence="1 2">AZ1</strain>
    </source>
</reference>
<gene>
    <name evidence="1" type="ORF">ThidrDRAFT_3606</name>
</gene>
<comment type="caution">
    <text evidence="1">The sequence shown here is derived from an EMBL/GenBank/DDBJ whole genome shotgun (WGS) entry which is preliminary data.</text>
</comment>
<dbReference type="Proteomes" id="UP000004200">
    <property type="component" value="Unassembled WGS sequence"/>
</dbReference>
<proteinExistence type="predicted"/>
<sequence>MSGTGIGGFVSTDDLQRLKQRARHIKREQGIPHHEAIEAVARSVHFDNWQQVVVAHEAMLPTETAAREGVVFAMDFKDAEVCQGRPIELPDGRYVEDELLGLFFEECVYQLARDESDEEDGRPGHEHFSEEELREFVEEALFELVFYRYEGDRLPTSADEIAQQVAGECFFGPQYIWIAGQLQDRFSSP</sequence>
<protein>
    <submittedName>
        <fullName evidence="1">Plasmid-related protein</fullName>
    </submittedName>
</protein>
<dbReference type="AlphaFoldDB" id="G2E5P3"/>
<evidence type="ECO:0000313" key="2">
    <source>
        <dbReference type="Proteomes" id="UP000004200"/>
    </source>
</evidence>
<dbReference type="eggNOG" id="ENOG5033PPF">
    <property type="taxonomic scope" value="Bacteria"/>
</dbReference>
<dbReference type="EMBL" id="AFWT01000033">
    <property type="protein sequence ID" value="EGV28614.1"/>
    <property type="molecule type" value="Genomic_DNA"/>
</dbReference>
<evidence type="ECO:0000313" key="1">
    <source>
        <dbReference type="EMBL" id="EGV28614.1"/>
    </source>
</evidence>
<accession>G2E5P3</accession>